<dbReference type="InterPro" id="IPR036465">
    <property type="entry name" value="vWFA_dom_sf"/>
</dbReference>
<dbReference type="CDD" id="cd00198">
    <property type="entry name" value="vWFA"/>
    <property type="match status" value="1"/>
</dbReference>
<comment type="caution">
    <text evidence="2">The sequence shown here is derived from an EMBL/GenBank/DDBJ whole genome shotgun (WGS) entry which is preliminary data.</text>
</comment>
<dbReference type="AlphaFoldDB" id="A0A409Y4L8"/>
<reference evidence="2 3" key="1">
    <citation type="journal article" date="2018" name="Evol. Lett.">
        <title>Horizontal gene cluster transfer increased hallucinogenic mushroom diversity.</title>
        <authorList>
            <person name="Reynolds H.T."/>
            <person name="Vijayakumar V."/>
            <person name="Gluck-Thaler E."/>
            <person name="Korotkin H.B."/>
            <person name="Matheny P.B."/>
            <person name="Slot J.C."/>
        </authorList>
    </citation>
    <scope>NUCLEOTIDE SEQUENCE [LARGE SCALE GENOMIC DNA]</scope>
    <source>
        <strain evidence="2 3">SRW20</strain>
    </source>
</reference>
<dbReference type="InterPro" id="IPR052969">
    <property type="entry name" value="Thr-specific_kinase-like"/>
</dbReference>
<dbReference type="PANTHER" id="PTHR47763:SF1">
    <property type="entry name" value="DUF659 DOMAIN-CONTAINING PROTEIN"/>
    <property type="match status" value="1"/>
</dbReference>
<accession>A0A409Y4L8</accession>
<protein>
    <recommendedName>
        <fullName evidence="4">VWFA domain-containing protein</fullName>
    </recommendedName>
</protein>
<dbReference type="OrthoDB" id="301415at2759"/>
<dbReference type="GO" id="GO:0004674">
    <property type="term" value="F:protein serine/threonine kinase activity"/>
    <property type="evidence" value="ECO:0007669"/>
    <property type="project" value="TreeGrafter"/>
</dbReference>
<evidence type="ECO:0008006" key="4">
    <source>
        <dbReference type="Google" id="ProtNLM"/>
    </source>
</evidence>
<dbReference type="InParanoid" id="A0A409Y4L8"/>
<dbReference type="GO" id="GO:0005737">
    <property type="term" value="C:cytoplasm"/>
    <property type="evidence" value="ECO:0007669"/>
    <property type="project" value="TreeGrafter"/>
</dbReference>
<dbReference type="EMBL" id="NHYE01001164">
    <property type="protein sequence ID" value="PPQ97925.1"/>
    <property type="molecule type" value="Genomic_DNA"/>
</dbReference>
<evidence type="ECO:0000313" key="3">
    <source>
        <dbReference type="Proteomes" id="UP000284706"/>
    </source>
</evidence>
<feature type="compositionally biased region" description="Basic and acidic residues" evidence="1">
    <location>
        <begin position="30"/>
        <end position="48"/>
    </location>
</feature>
<dbReference type="PANTHER" id="PTHR47763">
    <property type="entry name" value="ALPHA-PROTEIN KINASE VWKA"/>
    <property type="match status" value="1"/>
</dbReference>
<feature type="compositionally biased region" description="Low complexity" evidence="1">
    <location>
        <begin position="15"/>
        <end position="29"/>
    </location>
</feature>
<evidence type="ECO:0000313" key="2">
    <source>
        <dbReference type="EMBL" id="PPQ97925.1"/>
    </source>
</evidence>
<sequence>MYTFSRLFSWKRKSSLGQSSSQGSGSSKGKTAEKSDGKEMPAQEKDAQAADGAASKEQIDVLFLQDTTASQGPYINSAKSAIRSICSKISTASNMSPDDIRFGLIAFRDHPPQDRTYVTKNFGFSSEINVMEANLLGLKAMGGGDGPEAQTAALAEGLGMEWREKAAKMVVLITDAPPHGIGEANDGFDASPDRKWSCGEGLAVSLSVFFQKMILWMLHAEWLSKASHWQYVVACEPTLSQYRHAVDFYKALTQITSGKMFPLTMADKLGDYIAGTAIETIETERLINEYSKDVVDNVYEQSKPIQQVVEEVHAQMKARGKQMKSLAVENVYTPSSKADSNVSIWKKSQSVLIARGEVEEIEEPRMMEEYGSSGYRPRGRALAVPRGPTVELKEVEVDYARAERVVMQSVARKSEVTARGMTKRK</sequence>
<proteinExistence type="predicted"/>
<evidence type="ECO:0000256" key="1">
    <source>
        <dbReference type="SAM" id="MobiDB-lite"/>
    </source>
</evidence>
<organism evidence="2 3">
    <name type="scientific">Gymnopilus dilepis</name>
    <dbReference type="NCBI Taxonomy" id="231916"/>
    <lineage>
        <taxon>Eukaryota</taxon>
        <taxon>Fungi</taxon>
        <taxon>Dikarya</taxon>
        <taxon>Basidiomycota</taxon>
        <taxon>Agaricomycotina</taxon>
        <taxon>Agaricomycetes</taxon>
        <taxon>Agaricomycetidae</taxon>
        <taxon>Agaricales</taxon>
        <taxon>Agaricineae</taxon>
        <taxon>Hymenogastraceae</taxon>
        <taxon>Gymnopilus</taxon>
    </lineage>
</organism>
<dbReference type="SUPFAM" id="SSF53300">
    <property type="entry name" value="vWA-like"/>
    <property type="match status" value="1"/>
</dbReference>
<dbReference type="Gene3D" id="3.40.50.410">
    <property type="entry name" value="von Willebrand factor, type A domain"/>
    <property type="match status" value="1"/>
</dbReference>
<keyword evidence="3" id="KW-1185">Reference proteome</keyword>
<gene>
    <name evidence="2" type="ORF">CVT26_002987</name>
</gene>
<name>A0A409Y4L8_9AGAR</name>
<dbReference type="Proteomes" id="UP000284706">
    <property type="component" value="Unassembled WGS sequence"/>
</dbReference>
<dbReference type="STRING" id="231916.A0A409Y4L8"/>
<feature type="region of interest" description="Disordered" evidence="1">
    <location>
        <begin position="1"/>
        <end position="51"/>
    </location>
</feature>